<evidence type="ECO:0000313" key="7">
    <source>
        <dbReference type="EMBL" id="VFJ13995.1"/>
    </source>
</evidence>
<keyword evidence="3" id="KW-0238">DNA-binding</keyword>
<dbReference type="SUPFAM" id="SSF55021">
    <property type="entry name" value="ACT-like"/>
    <property type="match status" value="1"/>
</dbReference>
<dbReference type="AlphaFoldDB" id="A0A484IB36"/>
<evidence type="ECO:0000256" key="1">
    <source>
        <dbReference type="ARBA" id="ARBA00008478"/>
    </source>
</evidence>
<dbReference type="InterPro" id="IPR050192">
    <property type="entry name" value="CopG/NikR_regulator"/>
</dbReference>
<organism evidence="7 8">
    <name type="scientific">Candidatus Nitrosocosmicus franklandianus</name>
    <dbReference type="NCBI Taxonomy" id="1798806"/>
    <lineage>
        <taxon>Archaea</taxon>
        <taxon>Nitrososphaerota</taxon>
        <taxon>Nitrososphaeria</taxon>
        <taxon>Nitrososphaerales</taxon>
        <taxon>Nitrososphaeraceae</taxon>
        <taxon>Candidatus Nitrosocosmicus</taxon>
    </lineage>
</organism>
<dbReference type="InterPro" id="IPR014864">
    <property type="entry name" value="TF_NikR_Ni-bd_C"/>
</dbReference>
<gene>
    <name evidence="7" type="ORF">NFRAN_1673</name>
</gene>
<evidence type="ECO:0000256" key="4">
    <source>
        <dbReference type="ARBA" id="ARBA00023163"/>
    </source>
</evidence>
<dbReference type="GO" id="GO:0006355">
    <property type="term" value="P:regulation of DNA-templated transcription"/>
    <property type="evidence" value="ECO:0007669"/>
    <property type="project" value="InterPro"/>
</dbReference>
<dbReference type="OrthoDB" id="9459at2157"/>
<comment type="similarity">
    <text evidence="1">Belongs to the transcriptional regulatory CopG/NikR family.</text>
</comment>
<dbReference type="Proteomes" id="UP000294299">
    <property type="component" value="Chromosome NFRAN"/>
</dbReference>
<dbReference type="EMBL" id="LR216287">
    <property type="protein sequence ID" value="VFJ13995.1"/>
    <property type="molecule type" value="Genomic_DNA"/>
</dbReference>
<dbReference type="InterPro" id="IPR002145">
    <property type="entry name" value="CopG"/>
</dbReference>
<keyword evidence="4" id="KW-0804">Transcription</keyword>
<dbReference type="CDD" id="cd22231">
    <property type="entry name" value="RHH_NikR_HicB-like"/>
    <property type="match status" value="1"/>
</dbReference>
<protein>
    <submittedName>
        <fullName evidence="7">Putative nickel-responsive regulator</fullName>
    </submittedName>
</protein>
<accession>A0A484IB36</accession>
<reference evidence="7 8" key="1">
    <citation type="submission" date="2019-02" db="EMBL/GenBank/DDBJ databases">
        <authorList>
            <person name="Lehtovirta-Morley E L."/>
        </authorList>
    </citation>
    <scope>NUCLEOTIDE SEQUENCE [LARGE SCALE GENOMIC DNA]</scope>
    <source>
        <strain evidence="7">NFRAN1</strain>
    </source>
</reference>
<dbReference type="InterPro" id="IPR027271">
    <property type="entry name" value="Acetolactate_synth/TF_NikR_C"/>
</dbReference>
<name>A0A484IB36_9ARCH</name>
<dbReference type="SUPFAM" id="SSF47598">
    <property type="entry name" value="Ribbon-helix-helix"/>
    <property type="match status" value="1"/>
</dbReference>
<keyword evidence="2" id="KW-0805">Transcription regulation</keyword>
<dbReference type="PANTHER" id="PTHR34719:SF3">
    <property type="entry name" value="NICKEL-RESPONSIVE REGULATOR-RELATED"/>
    <property type="match status" value="1"/>
</dbReference>
<dbReference type="Gene3D" id="1.10.1220.10">
    <property type="entry name" value="Met repressor-like"/>
    <property type="match status" value="1"/>
</dbReference>
<evidence type="ECO:0000256" key="2">
    <source>
        <dbReference type="ARBA" id="ARBA00023015"/>
    </source>
</evidence>
<evidence type="ECO:0000313" key="8">
    <source>
        <dbReference type="Proteomes" id="UP000294299"/>
    </source>
</evidence>
<proteinExistence type="inferred from homology"/>
<dbReference type="InterPro" id="IPR010985">
    <property type="entry name" value="Ribbon_hlx_hlx"/>
</dbReference>
<feature type="domain" description="Transcription factor NikR nickel binding C-terminal" evidence="6">
    <location>
        <begin position="56"/>
        <end position="127"/>
    </location>
</feature>
<dbReference type="InterPro" id="IPR045865">
    <property type="entry name" value="ACT-like_dom_sf"/>
</dbReference>
<dbReference type="Gene3D" id="3.30.70.1150">
    <property type="entry name" value="ACT-like. Chain A, domain 2"/>
    <property type="match status" value="1"/>
</dbReference>
<keyword evidence="8" id="KW-1185">Reference proteome</keyword>
<dbReference type="GO" id="GO:0003677">
    <property type="term" value="F:DNA binding"/>
    <property type="evidence" value="ECO:0007669"/>
    <property type="project" value="UniProtKB-KW"/>
</dbReference>
<evidence type="ECO:0000259" key="6">
    <source>
        <dbReference type="Pfam" id="PF08753"/>
    </source>
</evidence>
<dbReference type="PANTHER" id="PTHR34719">
    <property type="entry name" value="NICKEL-RESPONSIVE REGULATOR"/>
    <property type="match status" value="1"/>
</dbReference>
<dbReference type="InterPro" id="IPR013321">
    <property type="entry name" value="Arc_rbn_hlx_hlx"/>
</dbReference>
<dbReference type="Pfam" id="PF01402">
    <property type="entry name" value="RHH_1"/>
    <property type="match status" value="1"/>
</dbReference>
<dbReference type="KEGG" id="nfn:NFRAN_1673"/>
<sequence>MPIISVSLNENIIQELDKLQKFLGFSGRSEIVRASVRNLLLEEKRIDELSGVLHSVLLVIHDEKSDQEISEIRHGFDKIINTHIHNKIDKDRCLEIFVLYGDAKEIKNITKKFQGNRKMDQVRLVVT</sequence>
<feature type="domain" description="Ribbon-helix-helix protein CopG" evidence="5">
    <location>
        <begin position="4"/>
        <end position="43"/>
    </location>
</feature>
<evidence type="ECO:0000256" key="3">
    <source>
        <dbReference type="ARBA" id="ARBA00023125"/>
    </source>
</evidence>
<evidence type="ECO:0000259" key="5">
    <source>
        <dbReference type="Pfam" id="PF01402"/>
    </source>
</evidence>
<dbReference type="Pfam" id="PF08753">
    <property type="entry name" value="NikR_C"/>
    <property type="match status" value="1"/>
</dbReference>